<dbReference type="Proteomes" id="UP001179952">
    <property type="component" value="Unassembled WGS sequence"/>
</dbReference>
<dbReference type="InterPro" id="IPR051504">
    <property type="entry name" value="Plant_metabolite_acyltrans"/>
</dbReference>
<keyword evidence="4" id="KW-1185">Reference proteome</keyword>
<dbReference type="PANTHER" id="PTHR31625">
    <property type="match status" value="1"/>
</dbReference>
<evidence type="ECO:0000313" key="3">
    <source>
        <dbReference type="EMBL" id="KAK1267269.1"/>
    </source>
</evidence>
<gene>
    <name evidence="3" type="ORF">QJS04_geneDACA000690</name>
</gene>
<evidence type="ECO:0000256" key="1">
    <source>
        <dbReference type="ARBA" id="ARBA00022679"/>
    </source>
</evidence>
<dbReference type="AlphaFoldDB" id="A0AAV9ASC0"/>
<evidence type="ECO:0000313" key="4">
    <source>
        <dbReference type="Proteomes" id="UP001179952"/>
    </source>
</evidence>
<dbReference type="Pfam" id="PF02458">
    <property type="entry name" value="Transferase"/>
    <property type="match status" value="1"/>
</dbReference>
<keyword evidence="1" id="KW-0808">Transferase</keyword>
<evidence type="ECO:0000256" key="2">
    <source>
        <dbReference type="ARBA" id="ARBA00023315"/>
    </source>
</evidence>
<dbReference type="GO" id="GO:0016747">
    <property type="term" value="F:acyltransferase activity, transferring groups other than amino-acyl groups"/>
    <property type="evidence" value="ECO:0007669"/>
    <property type="project" value="UniProtKB-ARBA"/>
</dbReference>
<comment type="caution">
    <text evidence="3">The sequence shown here is derived from an EMBL/GenBank/DDBJ whole genome shotgun (WGS) entry which is preliminary data.</text>
</comment>
<name>A0AAV9ASC0_ACOGR</name>
<sequence length="134" mass="15396">MIQSVVRSAMKDPLKDCDAWPVWLAKMKEPSRATVNVGSSLKFMKYETDFGWGEPERMEHVHRDTAGTLVLDDARDEMGGFQVSPQQPHQGTFKKEMDHYLLRRRTQRASFVIVRGPFGSVNLRKNPLLVDLLH</sequence>
<dbReference type="Gene3D" id="3.30.559.10">
    <property type="entry name" value="Chloramphenicol acetyltransferase-like domain"/>
    <property type="match status" value="1"/>
</dbReference>
<organism evidence="3 4">
    <name type="scientific">Acorus gramineus</name>
    <name type="common">Dwarf sweet flag</name>
    <dbReference type="NCBI Taxonomy" id="55184"/>
    <lineage>
        <taxon>Eukaryota</taxon>
        <taxon>Viridiplantae</taxon>
        <taxon>Streptophyta</taxon>
        <taxon>Embryophyta</taxon>
        <taxon>Tracheophyta</taxon>
        <taxon>Spermatophyta</taxon>
        <taxon>Magnoliopsida</taxon>
        <taxon>Liliopsida</taxon>
        <taxon>Acoraceae</taxon>
        <taxon>Acorus</taxon>
    </lineage>
</organism>
<dbReference type="InterPro" id="IPR023213">
    <property type="entry name" value="CAT-like_dom_sf"/>
</dbReference>
<reference evidence="3" key="1">
    <citation type="journal article" date="2023" name="Nat. Commun.">
        <title>Diploid and tetraploid genomes of Acorus and the evolution of monocots.</title>
        <authorList>
            <person name="Ma L."/>
            <person name="Liu K.W."/>
            <person name="Li Z."/>
            <person name="Hsiao Y.Y."/>
            <person name="Qi Y."/>
            <person name="Fu T."/>
            <person name="Tang G.D."/>
            <person name="Zhang D."/>
            <person name="Sun W.H."/>
            <person name="Liu D.K."/>
            <person name="Li Y."/>
            <person name="Chen G.Z."/>
            <person name="Liu X.D."/>
            <person name="Liao X.Y."/>
            <person name="Jiang Y.T."/>
            <person name="Yu X."/>
            <person name="Hao Y."/>
            <person name="Huang J."/>
            <person name="Zhao X.W."/>
            <person name="Ke S."/>
            <person name="Chen Y.Y."/>
            <person name="Wu W.L."/>
            <person name="Hsu J.L."/>
            <person name="Lin Y.F."/>
            <person name="Huang M.D."/>
            <person name="Li C.Y."/>
            <person name="Huang L."/>
            <person name="Wang Z.W."/>
            <person name="Zhao X."/>
            <person name="Zhong W.Y."/>
            <person name="Peng D.H."/>
            <person name="Ahmad S."/>
            <person name="Lan S."/>
            <person name="Zhang J.S."/>
            <person name="Tsai W.C."/>
            <person name="Van de Peer Y."/>
            <person name="Liu Z.J."/>
        </authorList>
    </citation>
    <scope>NUCLEOTIDE SEQUENCE</scope>
    <source>
        <strain evidence="3">SCP</strain>
    </source>
</reference>
<keyword evidence="2" id="KW-0012">Acyltransferase</keyword>
<dbReference type="EMBL" id="JAUJYN010000007">
    <property type="protein sequence ID" value="KAK1267269.1"/>
    <property type="molecule type" value="Genomic_DNA"/>
</dbReference>
<protein>
    <submittedName>
        <fullName evidence="3">Uncharacterized protein</fullName>
    </submittedName>
</protein>
<reference evidence="3" key="2">
    <citation type="submission" date="2023-06" db="EMBL/GenBank/DDBJ databases">
        <authorList>
            <person name="Ma L."/>
            <person name="Liu K.-W."/>
            <person name="Li Z."/>
            <person name="Hsiao Y.-Y."/>
            <person name="Qi Y."/>
            <person name="Fu T."/>
            <person name="Tang G."/>
            <person name="Zhang D."/>
            <person name="Sun W.-H."/>
            <person name="Liu D.-K."/>
            <person name="Li Y."/>
            <person name="Chen G.-Z."/>
            <person name="Liu X.-D."/>
            <person name="Liao X.-Y."/>
            <person name="Jiang Y.-T."/>
            <person name="Yu X."/>
            <person name="Hao Y."/>
            <person name="Huang J."/>
            <person name="Zhao X.-W."/>
            <person name="Ke S."/>
            <person name="Chen Y.-Y."/>
            <person name="Wu W.-L."/>
            <person name="Hsu J.-L."/>
            <person name="Lin Y.-F."/>
            <person name="Huang M.-D."/>
            <person name="Li C.-Y."/>
            <person name="Huang L."/>
            <person name="Wang Z.-W."/>
            <person name="Zhao X."/>
            <person name="Zhong W.-Y."/>
            <person name="Peng D.-H."/>
            <person name="Ahmad S."/>
            <person name="Lan S."/>
            <person name="Zhang J.-S."/>
            <person name="Tsai W.-C."/>
            <person name="Van De Peer Y."/>
            <person name="Liu Z.-J."/>
        </authorList>
    </citation>
    <scope>NUCLEOTIDE SEQUENCE</scope>
    <source>
        <strain evidence="3">SCP</strain>
        <tissue evidence="3">Leaves</tissue>
    </source>
</reference>
<proteinExistence type="predicted"/>
<accession>A0AAV9ASC0</accession>